<name>A0ABP9WJ67_9MICO</name>
<dbReference type="Gene3D" id="1.10.150.320">
    <property type="entry name" value="Photosystem II 12 kDa extrinsic protein"/>
    <property type="match status" value="1"/>
</dbReference>
<dbReference type="InterPro" id="IPR003583">
    <property type="entry name" value="Hlx-hairpin-Hlx_DNA-bd_motif"/>
</dbReference>
<dbReference type="InterPro" id="IPR019554">
    <property type="entry name" value="Soluble_ligand-bd"/>
</dbReference>
<sequence>MDDSHEVRARWAAGLREAAARAYATGHGAEAPAPHATRWRVEPRTAVSAAVVLVLLAAWVWWGLVGGTAAAPVAPLAPASSASPSTAGASGAPPAARIVVAHVSGAVERPGLVELESGQRVAAAIEAAGGLTATADPSSINLARVVVDGEHIRVGVQGEPAAAGVHGTGPAAGVPLDLNAADSAALEELPGIGPVLAGRIVADREANGPFASVEDLGRVPGVGPAILESIADLATT</sequence>
<organism evidence="3 4">
    <name type="scientific">Demequina sediminis</name>
    <dbReference type="NCBI Taxonomy" id="1930058"/>
    <lineage>
        <taxon>Bacteria</taxon>
        <taxon>Bacillati</taxon>
        <taxon>Actinomycetota</taxon>
        <taxon>Actinomycetes</taxon>
        <taxon>Micrococcales</taxon>
        <taxon>Demequinaceae</taxon>
        <taxon>Demequina</taxon>
    </lineage>
</organism>
<dbReference type="EMBL" id="BAABRR010000014">
    <property type="protein sequence ID" value="GAA5519887.1"/>
    <property type="molecule type" value="Genomic_DNA"/>
</dbReference>
<dbReference type="SUPFAM" id="SSF47781">
    <property type="entry name" value="RuvA domain 2-like"/>
    <property type="match status" value="1"/>
</dbReference>
<comment type="caution">
    <text evidence="3">The sequence shown here is derived from an EMBL/GenBank/DDBJ whole genome shotgun (WGS) entry which is preliminary data.</text>
</comment>
<dbReference type="SMART" id="SM00278">
    <property type="entry name" value="HhH1"/>
    <property type="match status" value="2"/>
</dbReference>
<dbReference type="PANTHER" id="PTHR21180">
    <property type="entry name" value="ENDONUCLEASE/EXONUCLEASE/PHOSPHATASE FAMILY DOMAIN-CONTAINING PROTEIN 1"/>
    <property type="match status" value="1"/>
</dbReference>
<dbReference type="InterPro" id="IPR051675">
    <property type="entry name" value="Endo/Exo/Phosphatase_dom_1"/>
</dbReference>
<reference evidence="3 4" key="1">
    <citation type="submission" date="2024-02" db="EMBL/GenBank/DDBJ databases">
        <title>Lysinimicrobium sediminis NBRC 112286.</title>
        <authorList>
            <person name="Ichikawa N."/>
            <person name="Katano-Makiyama Y."/>
            <person name="Hidaka K."/>
        </authorList>
    </citation>
    <scope>NUCLEOTIDE SEQUENCE [LARGE SCALE GENOMIC DNA]</scope>
    <source>
        <strain evidence="3 4">NBRC 112286</strain>
    </source>
</reference>
<evidence type="ECO:0000313" key="3">
    <source>
        <dbReference type="EMBL" id="GAA5519887.1"/>
    </source>
</evidence>
<dbReference type="Pfam" id="PF12836">
    <property type="entry name" value="HHH_3"/>
    <property type="match status" value="1"/>
</dbReference>
<feature type="transmembrane region" description="Helical" evidence="1">
    <location>
        <begin position="45"/>
        <end position="64"/>
    </location>
</feature>
<feature type="domain" description="Helix-hairpin-helix DNA-binding motif class 1" evidence="2">
    <location>
        <begin position="214"/>
        <end position="233"/>
    </location>
</feature>
<evidence type="ECO:0000256" key="1">
    <source>
        <dbReference type="SAM" id="Phobius"/>
    </source>
</evidence>
<dbReference type="Gene3D" id="3.10.560.10">
    <property type="entry name" value="Outer membrane lipoprotein wza domain like"/>
    <property type="match status" value="1"/>
</dbReference>
<accession>A0ABP9WJ67</accession>
<keyword evidence="4" id="KW-1185">Reference proteome</keyword>
<evidence type="ECO:0000259" key="2">
    <source>
        <dbReference type="SMART" id="SM00278"/>
    </source>
</evidence>
<keyword evidence="1" id="KW-0472">Membrane</keyword>
<feature type="domain" description="Helix-hairpin-helix DNA-binding motif class 1" evidence="2">
    <location>
        <begin position="184"/>
        <end position="203"/>
    </location>
</feature>
<dbReference type="Proteomes" id="UP001426770">
    <property type="component" value="Unassembled WGS sequence"/>
</dbReference>
<keyword evidence="1" id="KW-1133">Transmembrane helix</keyword>
<proteinExistence type="predicted"/>
<keyword evidence="1" id="KW-0812">Transmembrane</keyword>
<dbReference type="Pfam" id="PF10531">
    <property type="entry name" value="SLBB"/>
    <property type="match status" value="1"/>
</dbReference>
<dbReference type="InterPro" id="IPR010994">
    <property type="entry name" value="RuvA_2-like"/>
</dbReference>
<evidence type="ECO:0000313" key="4">
    <source>
        <dbReference type="Proteomes" id="UP001426770"/>
    </source>
</evidence>
<gene>
    <name evidence="3" type="primary">comEA</name>
    <name evidence="3" type="ORF">Lsed01_02345</name>
</gene>
<dbReference type="RefSeq" id="WP_286215631.1">
    <property type="nucleotide sequence ID" value="NZ_AP027736.1"/>
</dbReference>
<protein>
    <submittedName>
        <fullName evidence="3">ComE operon protein 1</fullName>
    </submittedName>
</protein>
<dbReference type="PANTHER" id="PTHR21180:SF32">
    <property type="entry name" value="ENDONUCLEASE_EXONUCLEASE_PHOSPHATASE FAMILY DOMAIN-CONTAINING PROTEIN 1"/>
    <property type="match status" value="1"/>
</dbReference>